<evidence type="ECO:0000256" key="1">
    <source>
        <dbReference type="SAM" id="MobiDB-lite"/>
    </source>
</evidence>
<organism evidence="3">
    <name type="scientific">Serratia fonticola</name>
    <dbReference type="NCBI Taxonomy" id="47917"/>
    <lineage>
        <taxon>Bacteria</taxon>
        <taxon>Pseudomonadati</taxon>
        <taxon>Pseudomonadota</taxon>
        <taxon>Gammaproteobacteria</taxon>
        <taxon>Enterobacterales</taxon>
        <taxon>Yersiniaceae</taxon>
        <taxon>Serratia</taxon>
    </lineage>
</organism>
<dbReference type="InterPro" id="IPR044016">
    <property type="entry name" value="Big_13"/>
</dbReference>
<sequence>MTVVSKIGRTQANDQGRWSFTPENDLKDGEYSFTAVAENSAGSSMASDAFELIVYTGNGPTQIARLSQMGKDSGYNANDFGH</sequence>
<dbReference type="Pfam" id="PF19077">
    <property type="entry name" value="Big_13"/>
    <property type="match status" value="1"/>
</dbReference>
<dbReference type="AlphaFoldDB" id="A0A4U9UT95"/>
<gene>
    <name evidence="3" type="ORF">NCTC12965_03426</name>
</gene>
<evidence type="ECO:0000313" key="3">
    <source>
        <dbReference type="EMBL" id="VTR32951.1"/>
    </source>
</evidence>
<feature type="region of interest" description="Disordered" evidence="1">
    <location>
        <begin position="1"/>
        <end position="23"/>
    </location>
</feature>
<dbReference type="EMBL" id="CABEEZ010000072">
    <property type="protein sequence ID" value="VTR32951.1"/>
    <property type="molecule type" value="Genomic_DNA"/>
</dbReference>
<feature type="domain" description="Bacterial Ig-like" evidence="2">
    <location>
        <begin position="6"/>
        <end position="54"/>
    </location>
</feature>
<feature type="compositionally biased region" description="Polar residues" evidence="1">
    <location>
        <begin position="8"/>
        <end position="22"/>
    </location>
</feature>
<evidence type="ECO:0000259" key="2">
    <source>
        <dbReference type="Pfam" id="PF19077"/>
    </source>
</evidence>
<accession>A0A4U9UT95</accession>
<name>A0A4U9UT95_SERFO</name>
<reference evidence="3" key="1">
    <citation type="submission" date="2019-05" db="EMBL/GenBank/DDBJ databases">
        <authorList>
            <consortium name="Pathogen Informatics"/>
        </authorList>
    </citation>
    <scope>NUCLEOTIDE SEQUENCE [LARGE SCALE GENOMIC DNA]</scope>
    <source>
        <strain evidence="3">NCTC12965</strain>
    </source>
</reference>
<dbReference type="Gene3D" id="3.30.420.430">
    <property type="match status" value="1"/>
</dbReference>
<protein>
    <recommendedName>
        <fullName evidence="2">Bacterial Ig-like domain-containing protein</fullName>
    </recommendedName>
</protein>
<proteinExistence type="predicted"/>